<dbReference type="PROSITE" id="PS51030">
    <property type="entry name" value="NUCLEAR_REC_DBD_2"/>
    <property type="match status" value="1"/>
</dbReference>
<dbReference type="InterPro" id="IPR050234">
    <property type="entry name" value="Nuclear_hormone_rcpt_NR1"/>
</dbReference>
<dbReference type="GO" id="GO:0004879">
    <property type="term" value="F:nuclear receptor activity"/>
    <property type="evidence" value="ECO:0007669"/>
    <property type="project" value="TreeGrafter"/>
</dbReference>
<organism evidence="10 12">
    <name type="scientific">Rotaria sordida</name>
    <dbReference type="NCBI Taxonomy" id="392033"/>
    <lineage>
        <taxon>Eukaryota</taxon>
        <taxon>Metazoa</taxon>
        <taxon>Spiralia</taxon>
        <taxon>Gnathifera</taxon>
        <taxon>Rotifera</taxon>
        <taxon>Eurotatoria</taxon>
        <taxon>Bdelloidea</taxon>
        <taxon>Philodinida</taxon>
        <taxon>Philodinidae</taxon>
        <taxon>Rotaria</taxon>
    </lineage>
</organism>
<dbReference type="AlphaFoldDB" id="A0A815KGN1"/>
<name>A0A815KGN1_9BILA</name>
<evidence type="ECO:0000256" key="1">
    <source>
        <dbReference type="ARBA" id="ARBA00022723"/>
    </source>
</evidence>
<accession>A0A815KGN1</accession>
<dbReference type="GO" id="GO:0000978">
    <property type="term" value="F:RNA polymerase II cis-regulatory region sequence-specific DNA binding"/>
    <property type="evidence" value="ECO:0007669"/>
    <property type="project" value="TreeGrafter"/>
</dbReference>
<comment type="caution">
    <text evidence="10">The sequence shown here is derived from an EMBL/GenBank/DDBJ whole genome shotgun (WGS) entry which is preliminary data.</text>
</comment>
<gene>
    <name evidence="11" type="ORF">JXQ802_LOCUS50758</name>
    <name evidence="10" type="ORF">PYM288_LOCUS34575</name>
</gene>
<dbReference type="PROSITE" id="PS00031">
    <property type="entry name" value="NUCLEAR_REC_DBD_1"/>
    <property type="match status" value="1"/>
</dbReference>
<dbReference type="EMBL" id="CAJNOL010006840">
    <property type="protein sequence ID" value="CAF1622415.1"/>
    <property type="molecule type" value="Genomic_DNA"/>
</dbReference>
<keyword evidence="3" id="KW-0862">Zinc</keyword>
<dbReference type="PRINTS" id="PR00047">
    <property type="entry name" value="STROIDFINGER"/>
</dbReference>
<protein>
    <recommendedName>
        <fullName evidence="9">Nuclear receptor domain-containing protein</fullName>
    </recommendedName>
</protein>
<feature type="domain" description="Nuclear receptor" evidence="9">
    <location>
        <begin position="58"/>
        <end position="134"/>
    </location>
</feature>
<dbReference type="EMBL" id="CAJNOH010005350">
    <property type="protein sequence ID" value="CAF1395971.1"/>
    <property type="molecule type" value="Genomic_DNA"/>
</dbReference>
<dbReference type="GO" id="GO:0008270">
    <property type="term" value="F:zinc ion binding"/>
    <property type="evidence" value="ECO:0007669"/>
    <property type="project" value="UniProtKB-KW"/>
</dbReference>
<evidence type="ECO:0000256" key="7">
    <source>
        <dbReference type="ARBA" id="ARBA00023170"/>
    </source>
</evidence>
<evidence type="ECO:0000256" key="8">
    <source>
        <dbReference type="ARBA" id="ARBA00023242"/>
    </source>
</evidence>
<dbReference type="GO" id="GO:0045944">
    <property type="term" value="P:positive regulation of transcription by RNA polymerase II"/>
    <property type="evidence" value="ECO:0007669"/>
    <property type="project" value="TreeGrafter"/>
</dbReference>
<keyword evidence="6" id="KW-0804">Transcription</keyword>
<dbReference type="PANTHER" id="PTHR24082:SF283">
    <property type="entry name" value="NUCLEAR HORMONE RECEPTOR HR96"/>
    <property type="match status" value="1"/>
</dbReference>
<dbReference type="InterPro" id="IPR001628">
    <property type="entry name" value="Znf_hrmn_rcpt"/>
</dbReference>
<proteinExistence type="predicted"/>
<dbReference type="PANTHER" id="PTHR24082">
    <property type="entry name" value="NUCLEAR HORMONE RECEPTOR"/>
    <property type="match status" value="1"/>
</dbReference>
<dbReference type="SUPFAM" id="SSF57716">
    <property type="entry name" value="Glucocorticoid receptor-like (DNA-binding domain)"/>
    <property type="match status" value="1"/>
</dbReference>
<evidence type="ECO:0000259" key="9">
    <source>
        <dbReference type="PROSITE" id="PS51030"/>
    </source>
</evidence>
<keyword evidence="4" id="KW-0805">Transcription regulation</keyword>
<evidence type="ECO:0000256" key="4">
    <source>
        <dbReference type="ARBA" id="ARBA00023015"/>
    </source>
</evidence>
<evidence type="ECO:0000256" key="6">
    <source>
        <dbReference type="ARBA" id="ARBA00023163"/>
    </source>
</evidence>
<evidence type="ECO:0000256" key="2">
    <source>
        <dbReference type="ARBA" id="ARBA00022771"/>
    </source>
</evidence>
<evidence type="ECO:0000313" key="11">
    <source>
        <dbReference type="EMBL" id="CAF1622415.1"/>
    </source>
</evidence>
<evidence type="ECO:0000313" key="13">
    <source>
        <dbReference type="Proteomes" id="UP000663870"/>
    </source>
</evidence>
<keyword evidence="2" id="KW-0863">Zinc-finger</keyword>
<keyword evidence="1" id="KW-0479">Metal-binding</keyword>
<dbReference type="Proteomes" id="UP000663870">
    <property type="component" value="Unassembled WGS sequence"/>
</dbReference>
<dbReference type="InterPro" id="IPR013088">
    <property type="entry name" value="Znf_NHR/GATA"/>
</dbReference>
<evidence type="ECO:0000313" key="12">
    <source>
        <dbReference type="Proteomes" id="UP000663854"/>
    </source>
</evidence>
<evidence type="ECO:0000256" key="5">
    <source>
        <dbReference type="ARBA" id="ARBA00023125"/>
    </source>
</evidence>
<evidence type="ECO:0000313" key="10">
    <source>
        <dbReference type="EMBL" id="CAF1395971.1"/>
    </source>
</evidence>
<keyword evidence="13" id="KW-1185">Reference proteome</keyword>
<sequence length="176" mass="21023">MISSNQYWSHMSSFNFDDLFLFPDDIMEEKTTSSFETDQYQLQTLSNNNSTQEYQLLNLECRVCGSPAHGYNFDQITCESCKAFFRRNALRDMSQLRCRYLGSCIINNNTRRQCAYCRLKKCFDIKMRKDWIRTKEEKQLRQLIKLSKEQKKINNLTNHQQSLVNLPIIVRKKKTF</sequence>
<keyword evidence="8" id="KW-0539">Nucleus</keyword>
<dbReference type="Proteomes" id="UP000663854">
    <property type="component" value="Unassembled WGS sequence"/>
</dbReference>
<dbReference type="GO" id="GO:0030154">
    <property type="term" value="P:cell differentiation"/>
    <property type="evidence" value="ECO:0007669"/>
    <property type="project" value="TreeGrafter"/>
</dbReference>
<keyword evidence="5" id="KW-0238">DNA-binding</keyword>
<evidence type="ECO:0000256" key="3">
    <source>
        <dbReference type="ARBA" id="ARBA00022833"/>
    </source>
</evidence>
<dbReference type="Pfam" id="PF00105">
    <property type="entry name" value="zf-C4"/>
    <property type="match status" value="1"/>
</dbReference>
<reference evidence="10" key="1">
    <citation type="submission" date="2021-02" db="EMBL/GenBank/DDBJ databases">
        <authorList>
            <person name="Nowell W R."/>
        </authorList>
    </citation>
    <scope>NUCLEOTIDE SEQUENCE</scope>
</reference>
<dbReference type="Gene3D" id="3.30.50.10">
    <property type="entry name" value="Erythroid Transcription Factor GATA-1, subunit A"/>
    <property type="match status" value="1"/>
</dbReference>
<dbReference type="SMART" id="SM00399">
    <property type="entry name" value="ZnF_C4"/>
    <property type="match status" value="1"/>
</dbReference>
<keyword evidence="7" id="KW-0675">Receptor</keyword>
<dbReference type="GO" id="GO:0000122">
    <property type="term" value="P:negative regulation of transcription by RNA polymerase II"/>
    <property type="evidence" value="ECO:0007669"/>
    <property type="project" value="TreeGrafter"/>
</dbReference>